<keyword evidence="7" id="KW-0378">Hydrolase</keyword>
<dbReference type="InterPro" id="IPR001460">
    <property type="entry name" value="PCN-bd_Tpept"/>
</dbReference>
<keyword evidence="4" id="KW-0645">Protease</keyword>
<evidence type="ECO:0000313" key="18">
    <source>
        <dbReference type="Proteomes" id="UP000230027"/>
    </source>
</evidence>
<dbReference type="AlphaFoldDB" id="A0A2M7U622"/>
<evidence type="ECO:0000256" key="12">
    <source>
        <dbReference type="ARBA" id="ARBA00034000"/>
    </source>
</evidence>
<keyword evidence="6" id="KW-0808">Transferase</keyword>
<dbReference type="InterPro" id="IPR012338">
    <property type="entry name" value="Beta-lactam/transpept-like"/>
</dbReference>
<dbReference type="Gene3D" id="3.40.710.10">
    <property type="entry name" value="DD-peptidase/beta-lactamase superfamily"/>
    <property type="match status" value="1"/>
</dbReference>
<dbReference type="InterPro" id="IPR001264">
    <property type="entry name" value="Glyco_trans_51"/>
</dbReference>
<dbReference type="GO" id="GO:0071555">
    <property type="term" value="P:cell wall organization"/>
    <property type="evidence" value="ECO:0007669"/>
    <property type="project" value="UniProtKB-KW"/>
</dbReference>
<evidence type="ECO:0000256" key="10">
    <source>
        <dbReference type="ARBA" id="ARBA00023268"/>
    </source>
</evidence>
<dbReference type="GO" id="GO:0006508">
    <property type="term" value="P:proteolysis"/>
    <property type="evidence" value="ECO:0007669"/>
    <property type="project" value="UniProtKB-KW"/>
</dbReference>
<evidence type="ECO:0000256" key="3">
    <source>
        <dbReference type="ARBA" id="ARBA00022645"/>
    </source>
</evidence>
<keyword evidence="3" id="KW-0121">Carboxypeptidase</keyword>
<evidence type="ECO:0000256" key="14">
    <source>
        <dbReference type="SAM" id="Phobius"/>
    </source>
</evidence>
<dbReference type="InterPro" id="IPR023346">
    <property type="entry name" value="Lysozyme-like_dom_sf"/>
</dbReference>
<dbReference type="Pfam" id="PF00912">
    <property type="entry name" value="Transgly"/>
    <property type="match status" value="1"/>
</dbReference>
<dbReference type="GO" id="GO:0008658">
    <property type="term" value="F:penicillin binding"/>
    <property type="evidence" value="ECO:0007669"/>
    <property type="project" value="InterPro"/>
</dbReference>
<keyword evidence="10" id="KW-0511">Multifunctional enzyme</keyword>
<protein>
    <submittedName>
        <fullName evidence="17">Uncharacterized protein</fullName>
    </submittedName>
</protein>
<proteinExistence type="inferred from homology"/>
<dbReference type="GO" id="GO:0009252">
    <property type="term" value="P:peptidoglycan biosynthetic process"/>
    <property type="evidence" value="ECO:0007669"/>
    <property type="project" value="UniProtKB-KW"/>
</dbReference>
<dbReference type="SUPFAM" id="SSF56601">
    <property type="entry name" value="beta-lactamase/transpeptidase-like"/>
    <property type="match status" value="1"/>
</dbReference>
<dbReference type="GO" id="GO:0008360">
    <property type="term" value="P:regulation of cell shape"/>
    <property type="evidence" value="ECO:0007669"/>
    <property type="project" value="UniProtKB-KW"/>
</dbReference>
<evidence type="ECO:0000313" key="17">
    <source>
        <dbReference type="EMBL" id="PIZ66532.1"/>
    </source>
</evidence>
<gene>
    <name evidence="17" type="ORF">COY14_00190</name>
</gene>
<dbReference type="Proteomes" id="UP000230027">
    <property type="component" value="Unassembled WGS sequence"/>
</dbReference>
<evidence type="ECO:0000256" key="5">
    <source>
        <dbReference type="ARBA" id="ARBA00022676"/>
    </source>
</evidence>
<dbReference type="GO" id="GO:0030288">
    <property type="term" value="C:outer membrane-bounded periplasmic space"/>
    <property type="evidence" value="ECO:0007669"/>
    <property type="project" value="TreeGrafter"/>
</dbReference>
<dbReference type="InterPro" id="IPR036950">
    <property type="entry name" value="PBP_transglycosylase"/>
</dbReference>
<evidence type="ECO:0000256" key="9">
    <source>
        <dbReference type="ARBA" id="ARBA00022984"/>
    </source>
</evidence>
<keyword evidence="5" id="KW-0328">Glycosyltransferase</keyword>
<feature type="domain" description="Penicillin-binding protein transpeptidase" evidence="15">
    <location>
        <begin position="365"/>
        <end position="665"/>
    </location>
</feature>
<evidence type="ECO:0000259" key="15">
    <source>
        <dbReference type="Pfam" id="PF00905"/>
    </source>
</evidence>
<comment type="caution">
    <text evidence="17">The sequence shown here is derived from an EMBL/GenBank/DDBJ whole genome shotgun (WGS) entry which is preliminary data.</text>
</comment>
<dbReference type="Gene3D" id="1.10.3810.10">
    <property type="entry name" value="Biosynthetic peptidoglycan transglycosylase-like"/>
    <property type="match status" value="1"/>
</dbReference>
<evidence type="ECO:0000256" key="6">
    <source>
        <dbReference type="ARBA" id="ARBA00022679"/>
    </source>
</evidence>
<evidence type="ECO:0000256" key="11">
    <source>
        <dbReference type="ARBA" id="ARBA00023316"/>
    </source>
</evidence>
<accession>A0A2M7U622</accession>
<feature type="transmembrane region" description="Helical" evidence="14">
    <location>
        <begin position="58"/>
        <end position="80"/>
    </location>
</feature>
<evidence type="ECO:0000256" key="1">
    <source>
        <dbReference type="ARBA" id="ARBA00007090"/>
    </source>
</evidence>
<dbReference type="Pfam" id="PF00905">
    <property type="entry name" value="Transpeptidase"/>
    <property type="match status" value="1"/>
</dbReference>
<dbReference type="EMBL" id="PFOD01000005">
    <property type="protein sequence ID" value="PIZ66532.1"/>
    <property type="molecule type" value="Genomic_DNA"/>
</dbReference>
<dbReference type="PANTHER" id="PTHR32282:SF33">
    <property type="entry name" value="PEPTIDOGLYCAN GLYCOSYLTRANSFERASE"/>
    <property type="match status" value="1"/>
</dbReference>
<evidence type="ECO:0000259" key="16">
    <source>
        <dbReference type="Pfam" id="PF00912"/>
    </source>
</evidence>
<sequence>MNKDKIFHFVNSVWEKLVTNFEDIANSAPDWSRSIFPNIRKTVKPIAKRVRHLSLPMIIAIGASGLFIFIIFSAITYSYFVADLATPEKLMNRNNSGLILMDREGKAFYKTAQAREIKIYPIEDVPDSMKKALIAIEDNEFYTHPGFSIRSIGRAIFANFRSSSAYSQGASTITQQLIKNALLTPEKSYRRKLQEILLAVEVDRRYSKDEILEMYLNSIYFGSGAYGIEEASQTYFDKEPSELTIPESAILASLPKAPSALTPFGGDSDALFARQQIVLKLEGYDPEKLPDVVFAEEPQLHTDLAPHFSVFVRDYLYEKYGEDTVNRLGFRVTTTLDRDAQSVASTLIKQHIENLGRRDATNAGLVSLNPKTGEIISMVGSVDYSDEEFGKYNIAFARRQPGSTFKPIVYAQAFADGANPQDLIKDEPIDIGGYKPQNNDGKFRGEVTIRQALANSLNIPAVKILEKIGVSRAIKLAREMGISSLNENLDYGLSLVLGGGEVTLFDMTRAFGVFATNGKLVATHPILHIEDKFGNEIYRYTPLINKEIETFGSDSFFGSFSKPKEPLVNQLIGGTYSKQVLDSAAAFLVTNILSDNEARKETFGETNWLTIGRPAGAKTGTTNDFRDAWTIGFTPELVTGVWVGNNDNSPMSGLYGSVAAAPIWNGFMIKFLTGKSVTQFEKPSTL</sequence>
<feature type="domain" description="Glycosyl transferase family 51" evidence="16">
    <location>
        <begin position="108"/>
        <end position="280"/>
    </location>
</feature>
<evidence type="ECO:0000256" key="13">
    <source>
        <dbReference type="ARBA" id="ARBA00049902"/>
    </source>
</evidence>
<dbReference type="GO" id="GO:0008955">
    <property type="term" value="F:peptidoglycan glycosyltransferase activity"/>
    <property type="evidence" value="ECO:0007669"/>
    <property type="project" value="UniProtKB-EC"/>
</dbReference>
<keyword evidence="14" id="KW-0472">Membrane</keyword>
<comment type="similarity">
    <text evidence="1">In the C-terminal section; belongs to the transpeptidase family.</text>
</comment>
<evidence type="ECO:0000256" key="8">
    <source>
        <dbReference type="ARBA" id="ARBA00022960"/>
    </source>
</evidence>
<keyword evidence="14" id="KW-0812">Transmembrane</keyword>
<feature type="non-terminal residue" evidence="17">
    <location>
        <position position="686"/>
    </location>
</feature>
<keyword evidence="8" id="KW-0133">Cell shape</keyword>
<dbReference type="FunFam" id="1.10.3810.10:FF:000001">
    <property type="entry name" value="Penicillin-binding protein 1A"/>
    <property type="match status" value="1"/>
</dbReference>
<keyword evidence="9" id="KW-0573">Peptidoglycan synthesis</keyword>
<comment type="similarity">
    <text evidence="2">In the N-terminal section; belongs to the glycosyltransferase 51 family.</text>
</comment>
<dbReference type="InterPro" id="IPR050396">
    <property type="entry name" value="Glycosyltr_51/Transpeptidase"/>
</dbReference>
<dbReference type="PANTHER" id="PTHR32282">
    <property type="entry name" value="BINDING PROTEIN TRANSPEPTIDASE, PUTATIVE-RELATED"/>
    <property type="match status" value="1"/>
</dbReference>
<name>A0A2M7U622_9BACT</name>
<dbReference type="GO" id="GO:0009002">
    <property type="term" value="F:serine-type D-Ala-D-Ala carboxypeptidase activity"/>
    <property type="evidence" value="ECO:0007669"/>
    <property type="project" value="UniProtKB-EC"/>
</dbReference>
<evidence type="ECO:0000256" key="7">
    <source>
        <dbReference type="ARBA" id="ARBA00022801"/>
    </source>
</evidence>
<comment type="catalytic activity">
    <reaction evidence="13">
        <text>[GlcNAc-(1-&gt;4)-Mur2Ac(oyl-L-Ala-gamma-D-Glu-L-Lys-D-Ala-D-Ala)](n)-di-trans,octa-cis-undecaprenyl diphosphate + beta-D-GlcNAc-(1-&gt;4)-Mur2Ac(oyl-L-Ala-gamma-D-Glu-L-Lys-D-Ala-D-Ala)-di-trans,octa-cis-undecaprenyl diphosphate = [GlcNAc-(1-&gt;4)-Mur2Ac(oyl-L-Ala-gamma-D-Glu-L-Lys-D-Ala-D-Ala)](n+1)-di-trans,octa-cis-undecaprenyl diphosphate + di-trans,octa-cis-undecaprenyl diphosphate + H(+)</text>
        <dbReference type="Rhea" id="RHEA:23708"/>
        <dbReference type="Rhea" id="RHEA-COMP:9602"/>
        <dbReference type="Rhea" id="RHEA-COMP:9603"/>
        <dbReference type="ChEBI" id="CHEBI:15378"/>
        <dbReference type="ChEBI" id="CHEBI:58405"/>
        <dbReference type="ChEBI" id="CHEBI:60033"/>
        <dbReference type="ChEBI" id="CHEBI:78435"/>
        <dbReference type="EC" id="2.4.99.28"/>
    </reaction>
</comment>
<evidence type="ECO:0000256" key="4">
    <source>
        <dbReference type="ARBA" id="ARBA00022670"/>
    </source>
</evidence>
<keyword evidence="11" id="KW-0961">Cell wall biogenesis/degradation</keyword>
<evidence type="ECO:0000256" key="2">
    <source>
        <dbReference type="ARBA" id="ARBA00007739"/>
    </source>
</evidence>
<organism evidence="17 18">
    <name type="scientific">Candidatus Roizmanbacteria bacterium CG_4_10_14_0_2_um_filter_36_9</name>
    <dbReference type="NCBI Taxonomy" id="1974823"/>
    <lineage>
        <taxon>Bacteria</taxon>
        <taxon>Candidatus Roizmaniibacteriota</taxon>
    </lineage>
</organism>
<comment type="catalytic activity">
    <reaction evidence="12">
        <text>Preferential cleavage: (Ac)2-L-Lys-D-Ala-|-D-Ala. Also transpeptidation of peptidyl-alanyl moieties that are N-acyl substituents of D-alanine.</text>
        <dbReference type="EC" id="3.4.16.4"/>
    </reaction>
</comment>
<dbReference type="SUPFAM" id="SSF53955">
    <property type="entry name" value="Lysozyme-like"/>
    <property type="match status" value="1"/>
</dbReference>
<keyword evidence="14" id="KW-1133">Transmembrane helix</keyword>
<reference evidence="18" key="1">
    <citation type="submission" date="2017-09" db="EMBL/GenBank/DDBJ databases">
        <title>Depth-based differentiation of microbial function through sediment-hosted aquifers and enrichment of novel symbionts in the deep terrestrial subsurface.</title>
        <authorList>
            <person name="Probst A.J."/>
            <person name="Ladd B."/>
            <person name="Jarett J.K."/>
            <person name="Geller-Mcgrath D.E."/>
            <person name="Sieber C.M.K."/>
            <person name="Emerson J.B."/>
            <person name="Anantharaman K."/>
            <person name="Thomas B.C."/>
            <person name="Malmstrom R."/>
            <person name="Stieglmeier M."/>
            <person name="Klingl A."/>
            <person name="Woyke T."/>
            <person name="Ryan C.M."/>
            <person name="Banfield J.F."/>
        </authorList>
    </citation>
    <scope>NUCLEOTIDE SEQUENCE [LARGE SCALE GENOMIC DNA]</scope>
</reference>